<evidence type="ECO:0000313" key="2">
    <source>
        <dbReference type="EMBL" id="QVT81480.1"/>
    </source>
</evidence>
<accession>A0ABX8ELS4</accession>
<evidence type="ECO:0008006" key="4">
    <source>
        <dbReference type="Google" id="ProtNLM"/>
    </source>
</evidence>
<reference evidence="2 3" key="1">
    <citation type="submission" date="2021-05" db="EMBL/GenBank/DDBJ databases">
        <title>Complete genome of Nocardioides aquaticus KCTC 9944T isolated from meromictic and hypersaline Ekho Lake, Antarctica.</title>
        <authorList>
            <person name="Hwang K."/>
            <person name="Kim K.M."/>
            <person name="Choe H."/>
        </authorList>
    </citation>
    <scope>NUCLEOTIDE SEQUENCE [LARGE SCALE GENOMIC DNA]</scope>
    <source>
        <strain evidence="2 3">KCTC 9944</strain>
    </source>
</reference>
<evidence type="ECO:0000313" key="3">
    <source>
        <dbReference type="Proteomes" id="UP000679307"/>
    </source>
</evidence>
<protein>
    <recommendedName>
        <fullName evidence="4">Alpha/beta hydrolase</fullName>
    </recommendedName>
</protein>
<sequence>MAVIAYLHGVGGPTDRKAWLEPLNVGLGHLALSPLDVDDDDILDIDYSRPLRAKREDDVEPPPLTLLDTVPDAAEDRFRRMTEQARLAVQRFGARGRVNLDVAPQWLVSAAAGPVSRTLKDAQIYRTSAQARAAVLRHVLDQIPDDGELVLIGHSLGSVVGLDLIRHLPPGLFVRSFITVGSPLSTPSIWPFLAGLRSRFPYDRVGAWINVADGRDPVAGWNRVSAGFPMALDVPVVLAGRHEVLGYFSHPAVAAAVADGIFGDAVIGNVPAEDGSGVAHPPARRVSPDWNVALLAFAFSNELSRTCKPDRARWKRRFDTIRSVQALRTRSEISQASDDRPDILALNDREAPSMDDLLVHAADIVVDTWSDDELLPLAVSLYMSSPTAPFDVVIDDTHRKEALEKLLRLIRRTDRKVSEREFMARLIAAVETNERSLRGRGSGAGWWLLFGAAILAATGVGLVAAAPVGLAGAAVLSATLASFGPGGMVGGMVTIAALTGTGGAFVGVAAGSTGKVSADTTDGQTIEALARTLEDLSVGQLRHLLVASLSVCDAAEALGRAGRRQNLVAVLEAAQGHAAEELELHDQLAPRGQSRKEWADRLALLDRALGLARHGTGRPIDLRKELDAAGEL</sequence>
<dbReference type="Gene3D" id="3.40.50.1820">
    <property type="entry name" value="alpha/beta hydrolase"/>
    <property type="match status" value="1"/>
</dbReference>
<gene>
    <name evidence="2" type="ORF">ENKNEFLB_03890</name>
</gene>
<evidence type="ECO:0000256" key="1">
    <source>
        <dbReference type="SAM" id="Phobius"/>
    </source>
</evidence>
<feature type="transmembrane region" description="Helical" evidence="1">
    <location>
        <begin position="445"/>
        <end position="468"/>
    </location>
</feature>
<dbReference type="SUPFAM" id="SSF53474">
    <property type="entry name" value="alpha/beta-Hydrolases"/>
    <property type="match status" value="1"/>
</dbReference>
<proteinExistence type="predicted"/>
<keyword evidence="1" id="KW-0812">Transmembrane</keyword>
<dbReference type="RefSeq" id="WP_214056852.1">
    <property type="nucleotide sequence ID" value="NZ_BAAAHS010000011.1"/>
</dbReference>
<keyword evidence="3" id="KW-1185">Reference proteome</keyword>
<name>A0ABX8ELS4_9ACTN</name>
<dbReference type="EMBL" id="CP075371">
    <property type="protein sequence ID" value="QVT81480.1"/>
    <property type="molecule type" value="Genomic_DNA"/>
</dbReference>
<dbReference type="InterPro" id="IPR029058">
    <property type="entry name" value="AB_hydrolase_fold"/>
</dbReference>
<keyword evidence="1" id="KW-1133">Transmembrane helix</keyword>
<dbReference type="Proteomes" id="UP000679307">
    <property type="component" value="Chromosome"/>
</dbReference>
<organism evidence="2 3">
    <name type="scientific">Nocardioides aquaticus</name>
    <dbReference type="NCBI Taxonomy" id="160826"/>
    <lineage>
        <taxon>Bacteria</taxon>
        <taxon>Bacillati</taxon>
        <taxon>Actinomycetota</taxon>
        <taxon>Actinomycetes</taxon>
        <taxon>Propionibacteriales</taxon>
        <taxon>Nocardioidaceae</taxon>
        <taxon>Nocardioides</taxon>
    </lineage>
</organism>
<keyword evidence="1" id="KW-0472">Membrane</keyword>